<sequence>MEATSCVVFCCLNLASTCTPPVRSIQPKGLGCEACSMARYASSAIVICRKMDGLASSVLSSCGLLDMLGSRVKQLRSKPLGPYTYDGDCTSFQHL</sequence>
<reference evidence="1" key="1">
    <citation type="submission" date="2014-03" db="EMBL/GenBank/DDBJ databases">
        <title>The sialotranscriptome of Amblyomma triste, Amblyomma parvum and Amblyomma cajennense ticks, uncovered by 454-based RNA-seq.</title>
        <authorList>
            <person name="Garcia G.R."/>
            <person name="Gardinassi L.G."/>
            <person name="Ribeiro J.M."/>
            <person name="Anatrielo E."/>
            <person name="Ferreira B.R."/>
            <person name="Moreira H.N."/>
            <person name="Mafra C."/>
            <person name="Olegario M.M."/>
            <person name="Szabo P.J."/>
            <person name="Miranda-Santos I.K."/>
            <person name="Maruyama S.R."/>
        </authorList>
    </citation>
    <scope>NUCLEOTIDE SEQUENCE</scope>
    <source>
        <strain evidence="1">Araguapaz</strain>
        <tissue evidence="1">Salivary glands</tissue>
    </source>
</reference>
<dbReference type="EMBL" id="GBBL01000205">
    <property type="protein sequence ID" value="JAC27115.1"/>
    <property type="molecule type" value="mRNA"/>
</dbReference>
<proteinExistence type="evidence at transcript level"/>
<evidence type="ECO:0000313" key="1">
    <source>
        <dbReference type="EMBL" id="JAC27115.1"/>
    </source>
</evidence>
<dbReference type="AlphaFoldDB" id="A0A023G2H9"/>
<organism evidence="1">
    <name type="scientific">Amblyomma parvum</name>
    <name type="common">South American tick</name>
    <dbReference type="NCBI Taxonomy" id="251391"/>
    <lineage>
        <taxon>Eukaryota</taxon>
        <taxon>Metazoa</taxon>
        <taxon>Ecdysozoa</taxon>
        <taxon>Arthropoda</taxon>
        <taxon>Chelicerata</taxon>
        <taxon>Arachnida</taxon>
        <taxon>Acari</taxon>
        <taxon>Parasitiformes</taxon>
        <taxon>Ixodida</taxon>
        <taxon>Ixodoidea</taxon>
        <taxon>Ixodidae</taxon>
        <taxon>Amblyomminae</taxon>
        <taxon>Amblyomma</taxon>
    </lineage>
</organism>
<protein>
    <submittedName>
        <fullName evidence="1">Putative secreted protein</fullName>
    </submittedName>
</protein>
<name>A0A023G2H9_AMBPA</name>
<accession>A0A023G2H9</accession>